<reference evidence="1" key="1">
    <citation type="submission" date="2022-03" db="EMBL/GenBank/DDBJ databases">
        <title>Draft genome sequence of Aduncisulcus paluster, a free-living microaerophilic Fornicata.</title>
        <authorList>
            <person name="Yuyama I."/>
            <person name="Kume K."/>
            <person name="Tamura T."/>
            <person name="Inagaki Y."/>
            <person name="Hashimoto T."/>
        </authorList>
    </citation>
    <scope>NUCLEOTIDE SEQUENCE</scope>
    <source>
        <strain evidence="1">NY0171</strain>
    </source>
</reference>
<keyword evidence="2" id="KW-1185">Reference proteome</keyword>
<proteinExistence type="predicted"/>
<evidence type="ECO:0000313" key="2">
    <source>
        <dbReference type="Proteomes" id="UP001057375"/>
    </source>
</evidence>
<gene>
    <name evidence="1" type="ORF">ADUPG1_005000</name>
</gene>
<feature type="non-terminal residue" evidence="1">
    <location>
        <position position="31"/>
    </location>
</feature>
<evidence type="ECO:0000313" key="1">
    <source>
        <dbReference type="EMBL" id="GKT28630.1"/>
    </source>
</evidence>
<dbReference type="Proteomes" id="UP001057375">
    <property type="component" value="Unassembled WGS sequence"/>
</dbReference>
<sequence>MFHRDSDNVPGCGQKGLCPLDDFRRNRIQKS</sequence>
<comment type="caution">
    <text evidence="1">The sequence shown here is derived from an EMBL/GenBank/DDBJ whole genome shotgun (WGS) entry which is preliminary data.</text>
</comment>
<accession>A0ABQ5K7Y0</accession>
<organism evidence="1 2">
    <name type="scientific">Aduncisulcus paluster</name>
    <dbReference type="NCBI Taxonomy" id="2918883"/>
    <lineage>
        <taxon>Eukaryota</taxon>
        <taxon>Metamonada</taxon>
        <taxon>Carpediemonas-like organisms</taxon>
        <taxon>Aduncisulcus</taxon>
    </lineage>
</organism>
<protein>
    <submittedName>
        <fullName evidence="1">Uncharacterized protein</fullName>
    </submittedName>
</protein>
<dbReference type="EMBL" id="BQXS01007861">
    <property type="protein sequence ID" value="GKT28630.1"/>
    <property type="molecule type" value="Genomic_DNA"/>
</dbReference>
<name>A0ABQ5K7Y0_9EUKA</name>